<gene>
    <name evidence="2" type="ORF">Tco_1042675</name>
</gene>
<name>A0ABQ5GJS4_9ASTR</name>
<feature type="compositionally biased region" description="Acidic residues" evidence="1">
    <location>
        <begin position="258"/>
        <end position="275"/>
    </location>
</feature>
<feature type="region of interest" description="Disordered" evidence="1">
    <location>
        <begin position="176"/>
        <end position="275"/>
    </location>
</feature>
<evidence type="ECO:0000256" key="1">
    <source>
        <dbReference type="SAM" id="MobiDB-lite"/>
    </source>
</evidence>
<evidence type="ECO:0000313" key="2">
    <source>
        <dbReference type="EMBL" id="GJT75950.1"/>
    </source>
</evidence>
<accession>A0ABQ5GJS4</accession>
<feature type="compositionally biased region" description="Acidic residues" evidence="1">
    <location>
        <begin position="198"/>
        <end position="237"/>
    </location>
</feature>
<proteinExistence type="predicted"/>
<dbReference type="Proteomes" id="UP001151760">
    <property type="component" value="Unassembled WGS sequence"/>
</dbReference>
<dbReference type="EMBL" id="BQNB010018579">
    <property type="protein sequence ID" value="GJT75950.1"/>
    <property type="molecule type" value="Genomic_DNA"/>
</dbReference>
<comment type="caution">
    <text evidence="2">The sequence shown here is derived from an EMBL/GenBank/DDBJ whole genome shotgun (WGS) entry which is preliminary data.</text>
</comment>
<sequence>MGLWYSKDAGMSLTAYSDADQAGCQDIRRSTSGSAQFLDSLLDRKLEESMSSRNAKTSDMRKRIIKGGLIRGISIMTSKAQQSKLDNALVSPENRRVIGKCSMRINPGMKPKEPTYQVALDALALTTCYPAFLITVEVPLLTQEATKQARKTFILTASGSGMELILESEFLIKPLNTLGNSGEEDDDENDSKDKSDDGDYDDDDDDGNDGDGDDDDDVNNDDNQEDNDTNDDDEETDSDRTDLVIIKIPVLNQSNTEYYEEEEEKIDDEETMDEE</sequence>
<evidence type="ECO:0000313" key="3">
    <source>
        <dbReference type="Proteomes" id="UP001151760"/>
    </source>
</evidence>
<reference evidence="2" key="2">
    <citation type="submission" date="2022-01" db="EMBL/GenBank/DDBJ databases">
        <authorList>
            <person name="Yamashiro T."/>
            <person name="Shiraishi A."/>
            <person name="Satake H."/>
            <person name="Nakayama K."/>
        </authorList>
    </citation>
    <scope>NUCLEOTIDE SEQUENCE</scope>
</reference>
<reference evidence="2" key="1">
    <citation type="journal article" date="2022" name="Int. J. Mol. Sci.">
        <title>Draft Genome of Tanacetum Coccineum: Genomic Comparison of Closely Related Tanacetum-Family Plants.</title>
        <authorList>
            <person name="Yamashiro T."/>
            <person name="Shiraishi A."/>
            <person name="Nakayama K."/>
            <person name="Satake H."/>
        </authorList>
    </citation>
    <scope>NUCLEOTIDE SEQUENCE</scope>
</reference>
<protein>
    <submittedName>
        <fullName evidence="2">Uncharacterized protein</fullName>
    </submittedName>
</protein>
<organism evidence="2 3">
    <name type="scientific">Tanacetum coccineum</name>
    <dbReference type="NCBI Taxonomy" id="301880"/>
    <lineage>
        <taxon>Eukaryota</taxon>
        <taxon>Viridiplantae</taxon>
        <taxon>Streptophyta</taxon>
        <taxon>Embryophyta</taxon>
        <taxon>Tracheophyta</taxon>
        <taxon>Spermatophyta</taxon>
        <taxon>Magnoliopsida</taxon>
        <taxon>eudicotyledons</taxon>
        <taxon>Gunneridae</taxon>
        <taxon>Pentapetalae</taxon>
        <taxon>asterids</taxon>
        <taxon>campanulids</taxon>
        <taxon>Asterales</taxon>
        <taxon>Asteraceae</taxon>
        <taxon>Asteroideae</taxon>
        <taxon>Anthemideae</taxon>
        <taxon>Anthemidinae</taxon>
        <taxon>Tanacetum</taxon>
    </lineage>
</organism>
<keyword evidence="3" id="KW-1185">Reference proteome</keyword>